<name>A0A7W3T005_9ACTN</name>
<dbReference type="Proteomes" id="UP000530234">
    <property type="component" value="Unassembled WGS sequence"/>
</dbReference>
<gene>
    <name evidence="2" type="ORF">FOE67_02310</name>
</gene>
<accession>A0A7W3T005</accession>
<evidence type="ECO:0000259" key="1">
    <source>
        <dbReference type="Pfam" id="PF08878"/>
    </source>
</evidence>
<comment type="caution">
    <text evidence="2">The sequence shown here is derived from an EMBL/GenBank/DDBJ whole genome shotgun (WGS) entry which is preliminary data.</text>
</comment>
<dbReference type="InterPro" id="IPR014976">
    <property type="entry name" value="AbpA_HamA_C"/>
</dbReference>
<reference evidence="3" key="1">
    <citation type="submission" date="2019-10" db="EMBL/GenBank/DDBJ databases">
        <title>Streptomyces sp. nov., a novel actinobacterium isolated from alkaline environment.</title>
        <authorList>
            <person name="Golinska P."/>
        </authorList>
    </citation>
    <scope>NUCLEOTIDE SEQUENCE [LARGE SCALE GENOMIC DNA]</scope>
    <source>
        <strain evidence="3">DSM 42108</strain>
    </source>
</reference>
<keyword evidence="3" id="KW-1185">Reference proteome</keyword>
<feature type="domain" description="Anti-bacteriophage protein A/HamA C-terminal" evidence="1">
    <location>
        <begin position="27"/>
        <end position="207"/>
    </location>
</feature>
<proteinExistence type="predicted"/>
<sequence>MGGQLPQLFTIVSDEVVNGHRYVHVKPSDQASFARAIAPLVTAHYFNEVDARARLLRSAQELSLFSGEAFEVTEEDVQLALEEELDAVLPAAWKGDRKKHFDVQRSEFGEILAGEALKEIFGTKIPASRIKHKEIPDQQTRGADVIGVEDEQTTRVTLVLGEVKGSDQAKSPPGVVSGMEKKLAELVTDRRALLQELCWLQEYAEEPYAGVCSRLHASFILKKDKFDIVLAPLLVRTLDTHHENDPGTFKTNPEGFGHKIRWVSIVVEGDLFQIAQEVYRIAREGAA</sequence>
<dbReference type="Pfam" id="PF08878">
    <property type="entry name" value="HamA"/>
    <property type="match status" value="1"/>
</dbReference>
<organism evidence="2 3">
    <name type="scientific">Streptomyces calidiresistens</name>
    <dbReference type="NCBI Taxonomy" id="1485586"/>
    <lineage>
        <taxon>Bacteria</taxon>
        <taxon>Bacillati</taxon>
        <taxon>Actinomycetota</taxon>
        <taxon>Actinomycetes</taxon>
        <taxon>Kitasatosporales</taxon>
        <taxon>Streptomycetaceae</taxon>
        <taxon>Streptomyces</taxon>
    </lineage>
</organism>
<evidence type="ECO:0000313" key="3">
    <source>
        <dbReference type="Proteomes" id="UP000530234"/>
    </source>
</evidence>
<evidence type="ECO:0000313" key="2">
    <source>
        <dbReference type="EMBL" id="MBB0228376.1"/>
    </source>
</evidence>
<dbReference type="EMBL" id="VKHS01000023">
    <property type="protein sequence ID" value="MBB0228376.1"/>
    <property type="molecule type" value="Genomic_DNA"/>
</dbReference>
<protein>
    <submittedName>
        <fullName evidence="2">DUF1837 domain-containing protein</fullName>
    </submittedName>
</protein>
<dbReference type="AlphaFoldDB" id="A0A7W3T005"/>